<protein>
    <submittedName>
        <fullName evidence="2">SGNH/GDSL hydrolase family protein</fullName>
    </submittedName>
</protein>
<evidence type="ECO:0000313" key="3">
    <source>
        <dbReference type="Proteomes" id="UP000482295"/>
    </source>
</evidence>
<evidence type="ECO:0000256" key="1">
    <source>
        <dbReference type="SAM" id="SignalP"/>
    </source>
</evidence>
<dbReference type="GO" id="GO:0016788">
    <property type="term" value="F:hydrolase activity, acting on ester bonds"/>
    <property type="evidence" value="ECO:0007669"/>
    <property type="project" value="InterPro"/>
</dbReference>
<name>A0A7C9LEP2_9BACT</name>
<dbReference type="Pfam" id="PF00657">
    <property type="entry name" value="Lipase_GDSL"/>
    <property type="match status" value="1"/>
</dbReference>
<dbReference type="AlphaFoldDB" id="A0A7C9LEP2"/>
<gene>
    <name evidence="2" type="ORF">F0475_09755</name>
</gene>
<dbReference type="CDD" id="cd00229">
    <property type="entry name" value="SGNH_hydrolase"/>
    <property type="match status" value="1"/>
</dbReference>
<dbReference type="Gene3D" id="3.40.50.1110">
    <property type="entry name" value="SGNH hydrolase"/>
    <property type="match status" value="1"/>
</dbReference>
<keyword evidence="3" id="KW-1185">Reference proteome</keyword>
<feature type="chain" id="PRO_5028940332" evidence="1">
    <location>
        <begin position="21"/>
        <end position="270"/>
    </location>
</feature>
<organism evidence="2 3">
    <name type="scientific">Prevotella vespertina</name>
    <dbReference type="NCBI Taxonomy" id="2608404"/>
    <lineage>
        <taxon>Bacteria</taxon>
        <taxon>Pseudomonadati</taxon>
        <taxon>Bacteroidota</taxon>
        <taxon>Bacteroidia</taxon>
        <taxon>Bacteroidales</taxon>
        <taxon>Prevotellaceae</taxon>
        <taxon>Prevotella</taxon>
    </lineage>
</organism>
<comment type="caution">
    <text evidence="2">The sequence shown here is derived from an EMBL/GenBank/DDBJ whole genome shotgun (WGS) entry which is preliminary data.</text>
</comment>
<dbReference type="InterPro" id="IPR001087">
    <property type="entry name" value="GDSL"/>
</dbReference>
<dbReference type="RefSeq" id="WP_155716450.1">
    <property type="nucleotide sequence ID" value="NZ_VVIQ01000011.1"/>
</dbReference>
<dbReference type="InterPro" id="IPR036514">
    <property type="entry name" value="SGNH_hydro_sf"/>
</dbReference>
<keyword evidence="1" id="KW-0732">Signal</keyword>
<dbReference type="SUPFAM" id="SSF52266">
    <property type="entry name" value="SGNH hydrolase"/>
    <property type="match status" value="1"/>
</dbReference>
<feature type="signal peptide" evidence="1">
    <location>
        <begin position="1"/>
        <end position="20"/>
    </location>
</feature>
<proteinExistence type="predicted"/>
<accession>A0A7C9LEP2</accession>
<dbReference type="Proteomes" id="UP000482295">
    <property type="component" value="Unassembled WGS sequence"/>
</dbReference>
<reference evidence="2 3" key="1">
    <citation type="submission" date="2019-09" db="EMBL/GenBank/DDBJ databases">
        <title>Prevotella A2879 sp. nov., isolated from an abscess of a patient.</title>
        <authorList>
            <person name="Buhl M."/>
            <person name="Oberhettinger P."/>
        </authorList>
    </citation>
    <scope>NUCLEOTIDE SEQUENCE [LARGE SCALE GENOMIC DNA]</scope>
    <source>
        <strain evidence="2 3">A2879</strain>
    </source>
</reference>
<dbReference type="EMBL" id="VVIQ01000011">
    <property type="protein sequence ID" value="MUL28576.1"/>
    <property type="molecule type" value="Genomic_DNA"/>
</dbReference>
<keyword evidence="2" id="KW-0378">Hydrolase</keyword>
<evidence type="ECO:0000313" key="2">
    <source>
        <dbReference type="EMBL" id="MUL28576.1"/>
    </source>
</evidence>
<sequence>MKKVLITLLLAFANLCLVHALSPFSKTSNTQEHVKSVVFLGDSNLWSGGDDCTNSRSWSYWFKNILQPETCRSYARSGATWSNTERTKADVNNYSEVLSDENVIWNQVLRLINDIESKKFAPPQYIFIMAGTNDAWFHQQRPSLLKESVHDVFSKPLVETKPMLSLAAAVRYNCELLHTRLPQSKVILVTPMLTIRASKDRVSNISNVIADCGKRLNAPVIRLDTPSLINPLQERKQKQNTIDGTHTNVRGAEKIGRYIVSQFKFILIKK</sequence>